<gene>
    <name evidence="2" type="primary">BnaA03g54810D</name>
    <name evidence="2" type="ORF">GSBRNA2T00017016001</name>
</gene>
<sequence length="165" mass="18278">MKGSILTVLSMENHHHHHHHPSTHLSMDSSGSSHEELDLGNRQITLYNPPDINLPLSVGRTSMSWNLDSCDNILDVGLSSHVYETTETFLNVVAPSKVSKKCLKRGDSIQSQRSLEKLVTEEEGVLQGLINLISSSMCFSFSMIWRTCTCGLLRISPRTPSGKCS</sequence>
<dbReference type="Gramene" id="CDY55547">
    <property type="protein sequence ID" value="CDY55547"/>
    <property type="gene ID" value="GSBRNA2T00017016001"/>
</dbReference>
<dbReference type="Proteomes" id="UP000028999">
    <property type="component" value="Unassembled WGS sequence"/>
</dbReference>
<name>A0A078IYU7_BRANA</name>
<reference evidence="2 3" key="1">
    <citation type="journal article" date="2014" name="Science">
        <title>Plant genetics. Early allopolyploid evolution in the post-Neolithic Brassica napus oilseed genome.</title>
        <authorList>
            <person name="Chalhoub B."/>
            <person name="Denoeud F."/>
            <person name="Liu S."/>
            <person name="Parkin I.A."/>
            <person name="Tang H."/>
            <person name="Wang X."/>
            <person name="Chiquet J."/>
            <person name="Belcram H."/>
            <person name="Tong C."/>
            <person name="Samans B."/>
            <person name="Correa M."/>
            <person name="Da Silva C."/>
            <person name="Just J."/>
            <person name="Falentin C."/>
            <person name="Koh C.S."/>
            <person name="Le Clainche I."/>
            <person name="Bernard M."/>
            <person name="Bento P."/>
            <person name="Noel B."/>
            <person name="Labadie K."/>
            <person name="Alberti A."/>
            <person name="Charles M."/>
            <person name="Arnaud D."/>
            <person name="Guo H."/>
            <person name="Daviaud C."/>
            <person name="Alamery S."/>
            <person name="Jabbari K."/>
            <person name="Zhao M."/>
            <person name="Edger P.P."/>
            <person name="Chelaifa H."/>
            <person name="Tack D."/>
            <person name="Lassalle G."/>
            <person name="Mestiri I."/>
            <person name="Schnel N."/>
            <person name="Le Paslier M.C."/>
            <person name="Fan G."/>
            <person name="Renault V."/>
            <person name="Bayer P.E."/>
            <person name="Golicz A.A."/>
            <person name="Manoli S."/>
            <person name="Lee T.H."/>
            <person name="Thi V.H."/>
            <person name="Chalabi S."/>
            <person name="Hu Q."/>
            <person name="Fan C."/>
            <person name="Tollenaere R."/>
            <person name="Lu Y."/>
            <person name="Battail C."/>
            <person name="Shen J."/>
            <person name="Sidebottom C.H."/>
            <person name="Wang X."/>
            <person name="Canaguier A."/>
            <person name="Chauveau A."/>
            <person name="Berard A."/>
            <person name="Deniot G."/>
            <person name="Guan M."/>
            <person name="Liu Z."/>
            <person name="Sun F."/>
            <person name="Lim Y.P."/>
            <person name="Lyons E."/>
            <person name="Town C.D."/>
            <person name="Bancroft I."/>
            <person name="Wang X."/>
            <person name="Meng J."/>
            <person name="Ma J."/>
            <person name="Pires J.C."/>
            <person name="King G.J."/>
            <person name="Brunel D."/>
            <person name="Delourme R."/>
            <person name="Renard M."/>
            <person name="Aury J.M."/>
            <person name="Adams K.L."/>
            <person name="Batley J."/>
            <person name="Snowdon R.J."/>
            <person name="Tost J."/>
            <person name="Edwards D."/>
            <person name="Zhou Y."/>
            <person name="Hua W."/>
            <person name="Sharpe A.G."/>
            <person name="Paterson A.H."/>
            <person name="Guan C."/>
            <person name="Wincker P."/>
        </authorList>
    </citation>
    <scope>NUCLEOTIDE SEQUENCE [LARGE SCALE GENOMIC DNA]</scope>
    <source>
        <strain evidence="3">cv. Darmor-bzh</strain>
    </source>
</reference>
<accession>A0A078IYU7</accession>
<dbReference type="PANTHER" id="PTHR33981">
    <property type="entry name" value="EXPRESSED PROTEIN"/>
    <property type="match status" value="1"/>
</dbReference>
<protein>
    <submittedName>
        <fullName evidence="2">BnaA03g54810D protein</fullName>
    </submittedName>
</protein>
<dbReference type="PaxDb" id="3708-A0A078IYU7"/>
<dbReference type="PANTHER" id="PTHR33981:SF20">
    <property type="entry name" value="SHSP DOMAIN-CONTAINING PROTEIN"/>
    <property type="match status" value="1"/>
</dbReference>
<dbReference type="STRING" id="3708.A0A078IYU7"/>
<evidence type="ECO:0000313" key="3">
    <source>
        <dbReference type="Proteomes" id="UP000028999"/>
    </source>
</evidence>
<keyword evidence="3" id="KW-1185">Reference proteome</keyword>
<feature type="region of interest" description="Disordered" evidence="1">
    <location>
        <begin position="9"/>
        <end position="35"/>
    </location>
</feature>
<proteinExistence type="predicted"/>
<evidence type="ECO:0000256" key="1">
    <source>
        <dbReference type="SAM" id="MobiDB-lite"/>
    </source>
</evidence>
<organism evidence="2 3">
    <name type="scientific">Brassica napus</name>
    <name type="common">Rape</name>
    <dbReference type="NCBI Taxonomy" id="3708"/>
    <lineage>
        <taxon>Eukaryota</taxon>
        <taxon>Viridiplantae</taxon>
        <taxon>Streptophyta</taxon>
        <taxon>Embryophyta</taxon>
        <taxon>Tracheophyta</taxon>
        <taxon>Spermatophyta</taxon>
        <taxon>Magnoliopsida</taxon>
        <taxon>eudicotyledons</taxon>
        <taxon>Gunneridae</taxon>
        <taxon>Pentapetalae</taxon>
        <taxon>rosids</taxon>
        <taxon>malvids</taxon>
        <taxon>Brassicales</taxon>
        <taxon>Brassicaceae</taxon>
        <taxon>Brassiceae</taxon>
        <taxon>Brassica</taxon>
    </lineage>
</organism>
<feature type="compositionally biased region" description="Polar residues" evidence="1">
    <location>
        <begin position="23"/>
        <end position="32"/>
    </location>
</feature>
<dbReference type="EMBL" id="LK033412">
    <property type="protein sequence ID" value="CDY55547.1"/>
    <property type="molecule type" value="Genomic_DNA"/>
</dbReference>
<evidence type="ECO:0000313" key="2">
    <source>
        <dbReference type="EMBL" id="CDY55547.1"/>
    </source>
</evidence>
<dbReference type="AlphaFoldDB" id="A0A078IYU7"/>